<dbReference type="InterPro" id="IPR018165">
    <property type="entry name" value="Ala-tRNA-synth_IIc_core"/>
</dbReference>
<keyword evidence="2 13" id="KW-0820">tRNA-binding</keyword>
<keyword evidence="10 13" id="KW-0030">Aminoacyl-tRNA synthetase</keyword>
<evidence type="ECO:0000256" key="8">
    <source>
        <dbReference type="ARBA" id="ARBA00022884"/>
    </source>
</evidence>
<keyword evidence="13" id="KW-0963">Cytoplasm</keyword>
<evidence type="ECO:0000259" key="15">
    <source>
        <dbReference type="PROSITE" id="PS50860"/>
    </source>
</evidence>
<dbReference type="FunFam" id="3.10.310.40:FF:000001">
    <property type="entry name" value="Alanine--tRNA ligase"/>
    <property type="match status" value="1"/>
</dbReference>
<dbReference type="InterPro" id="IPR018163">
    <property type="entry name" value="Thr/Ala-tRNA-synth_IIc_edit"/>
</dbReference>
<dbReference type="Pfam" id="PF07973">
    <property type="entry name" value="tRNA_SAD"/>
    <property type="match status" value="1"/>
</dbReference>
<dbReference type="EMBL" id="SISG01000001">
    <property type="protein sequence ID" value="TBN56773.1"/>
    <property type="molecule type" value="Genomic_DNA"/>
</dbReference>
<proteinExistence type="inferred from homology"/>
<dbReference type="GO" id="GO:0000049">
    <property type="term" value="F:tRNA binding"/>
    <property type="evidence" value="ECO:0007669"/>
    <property type="project" value="UniProtKB-KW"/>
</dbReference>
<dbReference type="SUPFAM" id="SSF55186">
    <property type="entry name" value="ThrRS/AlaRS common domain"/>
    <property type="match status" value="1"/>
</dbReference>
<dbReference type="Pfam" id="PF01411">
    <property type="entry name" value="tRNA-synt_2c"/>
    <property type="match status" value="1"/>
</dbReference>
<dbReference type="SMART" id="SM00863">
    <property type="entry name" value="tRNA_SAD"/>
    <property type="match status" value="1"/>
</dbReference>
<dbReference type="Proteomes" id="UP000294194">
    <property type="component" value="Unassembled WGS sequence"/>
</dbReference>
<feature type="coiled-coil region" evidence="14">
    <location>
        <begin position="732"/>
        <end position="759"/>
    </location>
</feature>
<evidence type="ECO:0000256" key="9">
    <source>
        <dbReference type="ARBA" id="ARBA00022917"/>
    </source>
</evidence>
<evidence type="ECO:0000256" key="1">
    <source>
        <dbReference type="ARBA" id="ARBA00008226"/>
    </source>
</evidence>
<keyword evidence="6 13" id="KW-0862">Zinc</keyword>
<dbReference type="GO" id="GO:0004813">
    <property type="term" value="F:alanine-tRNA ligase activity"/>
    <property type="evidence" value="ECO:0007669"/>
    <property type="project" value="UniProtKB-UniRule"/>
</dbReference>
<comment type="catalytic activity">
    <reaction evidence="12 13">
        <text>tRNA(Ala) + L-alanine + ATP = L-alanyl-tRNA(Ala) + AMP + diphosphate</text>
        <dbReference type="Rhea" id="RHEA:12540"/>
        <dbReference type="Rhea" id="RHEA-COMP:9657"/>
        <dbReference type="Rhea" id="RHEA-COMP:9923"/>
        <dbReference type="ChEBI" id="CHEBI:30616"/>
        <dbReference type="ChEBI" id="CHEBI:33019"/>
        <dbReference type="ChEBI" id="CHEBI:57972"/>
        <dbReference type="ChEBI" id="CHEBI:78442"/>
        <dbReference type="ChEBI" id="CHEBI:78497"/>
        <dbReference type="ChEBI" id="CHEBI:456215"/>
        <dbReference type="EC" id="6.1.1.7"/>
    </reaction>
</comment>
<feature type="binding site" evidence="13">
    <location>
        <position position="673"/>
    </location>
    <ligand>
        <name>Zn(2+)</name>
        <dbReference type="ChEBI" id="CHEBI:29105"/>
    </ligand>
</feature>
<dbReference type="GO" id="GO:0006419">
    <property type="term" value="P:alanyl-tRNA aminoacylation"/>
    <property type="evidence" value="ECO:0007669"/>
    <property type="project" value="UniProtKB-UniRule"/>
</dbReference>
<feature type="binding site" evidence="13">
    <location>
        <position position="677"/>
    </location>
    <ligand>
        <name>Zn(2+)</name>
        <dbReference type="ChEBI" id="CHEBI:29105"/>
    </ligand>
</feature>
<keyword evidence="14" id="KW-0175">Coiled coil</keyword>
<feature type="binding site" evidence="13">
    <location>
        <position position="574"/>
    </location>
    <ligand>
        <name>Zn(2+)</name>
        <dbReference type="ChEBI" id="CHEBI:29105"/>
    </ligand>
</feature>
<evidence type="ECO:0000256" key="12">
    <source>
        <dbReference type="ARBA" id="ARBA00048300"/>
    </source>
</evidence>
<accession>A0A4Q9GVS8</accession>
<dbReference type="AlphaFoldDB" id="A0A4Q9GVS8"/>
<organism evidence="16 17">
    <name type="scientific">Glaciihabitans arcticus</name>
    <dbReference type="NCBI Taxonomy" id="2668039"/>
    <lineage>
        <taxon>Bacteria</taxon>
        <taxon>Bacillati</taxon>
        <taxon>Actinomycetota</taxon>
        <taxon>Actinomycetes</taxon>
        <taxon>Micrococcales</taxon>
        <taxon>Microbacteriaceae</taxon>
        <taxon>Glaciihabitans</taxon>
    </lineage>
</organism>
<dbReference type="EC" id="6.1.1.7" evidence="13"/>
<gene>
    <name evidence="13 16" type="primary">alaS</name>
    <name evidence="16" type="ORF">EYE40_04810</name>
</gene>
<evidence type="ECO:0000256" key="11">
    <source>
        <dbReference type="ARBA" id="ARBA00024779"/>
    </source>
</evidence>
<dbReference type="Gene3D" id="3.10.310.40">
    <property type="match status" value="1"/>
</dbReference>
<dbReference type="GO" id="GO:0002161">
    <property type="term" value="F:aminoacyl-tRNA deacylase activity"/>
    <property type="evidence" value="ECO:0007669"/>
    <property type="project" value="TreeGrafter"/>
</dbReference>
<feature type="binding site" evidence="13">
    <location>
        <position position="570"/>
    </location>
    <ligand>
        <name>Zn(2+)</name>
        <dbReference type="ChEBI" id="CHEBI:29105"/>
    </ligand>
</feature>
<dbReference type="SUPFAM" id="SSF50447">
    <property type="entry name" value="Translation proteins"/>
    <property type="match status" value="1"/>
</dbReference>
<dbReference type="InterPro" id="IPR003156">
    <property type="entry name" value="DHHA1_dom"/>
</dbReference>
<dbReference type="Gene3D" id="3.30.54.20">
    <property type="match status" value="1"/>
</dbReference>
<dbReference type="SUPFAM" id="SSF101353">
    <property type="entry name" value="Putative anticodon-binding domain of alanyl-tRNA synthetase (AlaRS)"/>
    <property type="match status" value="1"/>
</dbReference>
<keyword evidence="3 13" id="KW-0436">Ligase</keyword>
<dbReference type="FunFam" id="3.30.980.10:FF:000004">
    <property type="entry name" value="Alanine--tRNA ligase, cytoplasmic"/>
    <property type="match status" value="1"/>
</dbReference>
<reference evidence="17" key="1">
    <citation type="submission" date="2019-02" db="EMBL/GenBank/DDBJ databases">
        <title>Glaciihabitans arcticus sp. nov., a psychrotolerant bacterium isolated from polar soil.</title>
        <authorList>
            <person name="Dahal R.H."/>
        </authorList>
    </citation>
    <scope>NUCLEOTIDE SEQUENCE [LARGE SCALE GENOMIC DNA]</scope>
    <source>
        <strain evidence="17">RP-3-7</strain>
    </source>
</reference>
<evidence type="ECO:0000256" key="10">
    <source>
        <dbReference type="ARBA" id="ARBA00023146"/>
    </source>
</evidence>
<comment type="cofactor">
    <cofactor evidence="13">
        <name>Zn(2+)</name>
        <dbReference type="ChEBI" id="CHEBI:29105"/>
    </cofactor>
    <text evidence="13">Binds 1 zinc ion per subunit.</text>
</comment>
<evidence type="ECO:0000313" key="16">
    <source>
        <dbReference type="EMBL" id="TBN56773.1"/>
    </source>
</evidence>
<dbReference type="NCBIfam" id="TIGR00344">
    <property type="entry name" value="alaS"/>
    <property type="match status" value="1"/>
</dbReference>
<dbReference type="Gene3D" id="2.40.30.130">
    <property type="match status" value="1"/>
</dbReference>
<dbReference type="PRINTS" id="PR00980">
    <property type="entry name" value="TRNASYNTHALA"/>
</dbReference>
<dbReference type="InterPro" id="IPR018164">
    <property type="entry name" value="Ala-tRNA-synth_IIc_N"/>
</dbReference>
<evidence type="ECO:0000256" key="13">
    <source>
        <dbReference type="HAMAP-Rule" id="MF_00036"/>
    </source>
</evidence>
<evidence type="ECO:0000256" key="5">
    <source>
        <dbReference type="ARBA" id="ARBA00022741"/>
    </source>
</evidence>
<name>A0A4Q9GVS8_9MICO</name>
<evidence type="ECO:0000313" key="17">
    <source>
        <dbReference type="Proteomes" id="UP000294194"/>
    </source>
</evidence>
<dbReference type="Gene3D" id="3.30.930.10">
    <property type="entry name" value="Bira Bifunctional Protein, Domain 2"/>
    <property type="match status" value="1"/>
</dbReference>
<dbReference type="SUPFAM" id="SSF55681">
    <property type="entry name" value="Class II aaRS and biotin synthetases"/>
    <property type="match status" value="1"/>
</dbReference>
<dbReference type="Gene3D" id="6.10.250.550">
    <property type="match status" value="1"/>
</dbReference>
<dbReference type="PROSITE" id="PS50860">
    <property type="entry name" value="AA_TRNA_LIGASE_II_ALA"/>
    <property type="match status" value="1"/>
</dbReference>
<dbReference type="InterPro" id="IPR009000">
    <property type="entry name" value="Transl_B-barrel_sf"/>
</dbReference>
<comment type="caution">
    <text evidence="16">The sequence shown here is derived from an EMBL/GenBank/DDBJ whole genome shotgun (WGS) entry which is preliminary data.</text>
</comment>
<keyword evidence="7 13" id="KW-0067">ATP-binding</keyword>
<comment type="domain">
    <text evidence="13">Consists of three domains; the N-terminal catalytic domain, the editing domain and the C-terminal C-Ala domain. The editing domain removes incorrectly charged amino acids, while the C-Ala domain, along with tRNA(Ala), serves as a bridge to cooperatively bring together the editing and aminoacylation centers thus stimulating deacylation of misacylated tRNAs.</text>
</comment>
<keyword evidence="17" id="KW-1185">Reference proteome</keyword>
<dbReference type="InterPro" id="IPR050058">
    <property type="entry name" value="Ala-tRNA_ligase"/>
</dbReference>
<comment type="similarity">
    <text evidence="1 13">Belongs to the class-II aminoacyl-tRNA synthetase family.</text>
</comment>
<protein>
    <recommendedName>
        <fullName evidence="13">Alanine--tRNA ligase</fullName>
        <ecNumber evidence="13">6.1.1.7</ecNumber>
    </recommendedName>
    <alternativeName>
        <fullName evidence="13">Alanyl-tRNA synthetase</fullName>
        <shortName evidence="13">AlaRS</shortName>
    </alternativeName>
</protein>
<dbReference type="FunFam" id="3.30.54.20:FF:000001">
    <property type="entry name" value="Alanine--tRNA ligase"/>
    <property type="match status" value="1"/>
</dbReference>
<keyword evidence="5 13" id="KW-0547">Nucleotide-binding</keyword>
<dbReference type="InterPro" id="IPR012947">
    <property type="entry name" value="tRNA_SAD"/>
</dbReference>
<comment type="subcellular location">
    <subcellularLocation>
        <location evidence="13">Cytoplasm</location>
    </subcellularLocation>
</comment>
<dbReference type="GO" id="GO:0005524">
    <property type="term" value="F:ATP binding"/>
    <property type="evidence" value="ECO:0007669"/>
    <property type="project" value="UniProtKB-UniRule"/>
</dbReference>
<dbReference type="FunFam" id="3.30.930.10:FF:000004">
    <property type="entry name" value="Alanine--tRNA ligase"/>
    <property type="match status" value="1"/>
</dbReference>
<evidence type="ECO:0000256" key="6">
    <source>
        <dbReference type="ARBA" id="ARBA00022833"/>
    </source>
</evidence>
<dbReference type="Pfam" id="PF02272">
    <property type="entry name" value="DHHA1"/>
    <property type="match status" value="1"/>
</dbReference>
<keyword evidence="4 13" id="KW-0479">Metal-binding</keyword>
<dbReference type="RefSeq" id="WP_130980883.1">
    <property type="nucleotide sequence ID" value="NZ_SISG01000001.1"/>
</dbReference>
<evidence type="ECO:0000256" key="14">
    <source>
        <dbReference type="SAM" id="Coils"/>
    </source>
</evidence>
<keyword evidence="8 13" id="KW-0694">RNA-binding</keyword>
<sequence length="884" mass="94739">MQTADIHRRWLTYFGDRGHTVVPSASLVSDDPSLLFTVAGMVPFVPYLTGLVPPPFPRATSVQKCIRTLDIEEVGKTPRHGTFFQMNGNFSFGDYFKEGAISYAWELLTSSEADGGFGFQEKDLWVTVYKDDDEAIALWKKIAGLPDERIQRLDMDTNYWSTGQPGPAGPCSEIFFDRGPAYGADGGPATDDDRYVEIWNLVFMQYLRGEGQGKSFDILGELPKKNIDTGMGLERVAFIKQGVENMYEIDQVRPVLDHAAEISGRRYGAVHEDDVRMRVIADHVRSSLMLMSDGVTPSNEGGGYILRRLMRRTVRAMRLLGVDAPSFAELFPASRDAMKAAYPEVGTDFDRIQRLALAEEETFLRTLASGTQILDLAVLKTQESGAKELPADTTFLLHDTFGFPIDLTLEIAEEAGLTIDRPAFDALMLQQRTMAKADARAKKGSIADLSVFGEFRALGETVFTGYEYLQTESTILGLIVDGNSVSAAVTGQIAEVILAETSLYAESGGQEADAGTIVGNGFELEVLDVQKPVKGLISHRVQVTSGEVSVGAEATTLVDQDWRRGATQAHSATHLIHAALRQVLGNEAHQAGSYNKAGYMRLDFSWNSALSAATRSEIEEIANLKVRENLEVDTRIMNLDEAKSLGAMALFGEKYGETVRVVEIGGPWSLELCAGTHVARSSEIGLINVVSETSVGSTARRIESLVGLEAFRDLAAERAIVSELTSNLKTPRENLPDRIAELVANLKAAEKRIAQFEAAALSERVPSIAANARSVGSVTLVSENVGSVASSDELRSLVQSVRERLGAVPVVVALAADVAGKPAVIVATNQAARDGGAKAGALAKIAAGVLGGGGGGKDDIAQGGGSDLGAIGAALDAITAAVSA</sequence>
<dbReference type="GO" id="GO:0005829">
    <property type="term" value="C:cytosol"/>
    <property type="evidence" value="ECO:0007669"/>
    <property type="project" value="TreeGrafter"/>
</dbReference>
<dbReference type="InterPro" id="IPR002318">
    <property type="entry name" value="Ala-tRNA-lgiase_IIc"/>
</dbReference>
<dbReference type="InterPro" id="IPR023033">
    <property type="entry name" value="Ala_tRNA_ligase_euk/bac"/>
</dbReference>
<feature type="domain" description="Alanyl-transfer RNA synthetases family profile" evidence="15">
    <location>
        <begin position="1"/>
        <end position="716"/>
    </location>
</feature>
<dbReference type="PANTHER" id="PTHR11777:SF9">
    <property type="entry name" value="ALANINE--TRNA LIGASE, CYTOPLASMIC"/>
    <property type="match status" value="1"/>
</dbReference>
<dbReference type="CDD" id="cd00673">
    <property type="entry name" value="AlaRS_core"/>
    <property type="match status" value="1"/>
</dbReference>
<dbReference type="HAMAP" id="MF_00036_B">
    <property type="entry name" value="Ala_tRNA_synth_B"/>
    <property type="match status" value="1"/>
</dbReference>
<dbReference type="PANTHER" id="PTHR11777">
    <property type="entry name" value="ALANYL-TRNA SYNTHETASE"/>
    <property type="match status" value="1"/>
</dbReference>
<evidence type="ECO:0000256" key="2">
    <source>
        <dbReference type="ARBA" id="ARBA00022555"/>
    </source>
</evidence>
<keyword evidence="9 13" id="KW-0648">Protein biosynthesis</keyword>
<evidence type="ECO:0000256" key="7">
    <source>
        <dbReference type="ARBA" id="ARBA00022840"/>
    </source>
</evidence>
<comment type="function">
    <text evidence="11 13">Catalyzes the attachment of alanine to tRNA(Ala) in a two-step reaction: alanine is first activated by ATP to form Ala-AMP and then transferred to the acceptor end of tRNA(Ala). Also edits incorrectly charged Ser-tRNA(Ala) and Gly-tRNA(Ala) via its editing domain.</text>
</comment>
<evidence type="ECO:0000256" key="4">
    <source>
        <dbReference type="ARBA" id="ARBA00022723"/>
    </source>
</evidence>
<dbReference type="InterPro" id="IPR045864">
    <property type="entry name" value="aa-tRNA-synth_II/BPL/LPL"/>
</dbReference>
<dbReference type="InterPro" id="IPR018162">
    <property type="entry name" value="Ala-tRNA-ligase_IIc_anticod-bd"/>
</dbReference>
<dbReference type="GO" id="GO:0008270">
    <property type="term" value="F:zinc ion binding"/>
    <property type="evidence" value="ECO:0007669"/>
    <property type="project" value="UniProtKB-UniRule"/>
</dbReference>
<dbReference type="Gene3D" id="3.30.980.10">
    <property type="entry name" value="Threonyl-trna Synthetase, Chain A, domain 2"/>
    <property type="match status" value="1"/>
</dbReference>
<evidence type="ECO:0000256" key="3">
    <source>
        <dbReference type="ARBA" id="ARBA00022598"/>
    </source>
</evidence>